<evidence type="ECO:0000313" key="2">
    <source>
        <dbReference type="EMBL" id="KAJ3576416.1"/>
    </source>
</evidence>
<feature type="compositionally biased region" description="Acidic residues" evidence="1">
    <location>
        <begin position="128"/>
        <end position="141"/>
    </location>
</feature>
<feature type="compositionally biased region" description="Polar residues" evidence="1">
    <location>
        <begin position="63"/>
        <end position="72"/>
    </location>
</feature>
<feature type="compositionally biased region" description="Low complexity" evidence="1">
    <location>
        <begin position="251"/>
        <end position="262"/>
    </location>
</feature>
<protein>
    <submittedName>
        <fullName evidence="2">Uncharacterized protein</fullName>
    </submittedName>
</protein>
<organism evidence="2 3">
    <name type="scientific">Leucocoprinus birnbaumii</name>
    <dbReference type="NCBI Taxonomy" id="56174"/>
    <lineage>
        <taxon>Eukaryota</taxon>
        <taxon>Fungi</taxon>
        <taxon>Dikarya</taxon>
        <taxon>Basidiomycota</taxon>
        <taxon>Agaricomycotina</taxon>
        <taxon>Agaricomycetes</taxon>
        <taxon>Agaricomycetidae</taxon>
        <taxon>Agaricales</taxon>
        <taxon>Agaricineae</taxon>
        <taxon>Agaricaceae</taxon>
        <taxon>Leucocoprinus</taxon>
    </lineage>
</organism>
<feature type="region of interest" description="Disordered" evidence="1">
    <location>
        <begin position="126"/>
        <end position="165"/>
    </location>
</feature>
<name>A0AAD5W6T9_9AGAR</name>
<proteinExistence type="predicted"/>
<accession>A0AAD5W6T9</accession>
<dbReference type="AlphaFoldDB" id="A0AAD5W6T9"/>
<dbReference type="EMBL" id="JANIEX010000012">
    <property type="protein sequence ID" value="KAJ3576416.1"/>
    <property type="molecule type" value="Genomic_DNA"/>
</dbReference>
<dbReference type="Proteomes" id="UP001213000">
    <property type="component" value="Unassembled WGS sequence"/>
</dbReference>
<evidence type="ECO:0000313" key="3">
    <source>
        <dbReference type="Proteomes" id="UP001213000"/>
    </source>
</evidence>
<gene>
    <name evidence="2" type="ORF">NP233_g434</name>
</gene>
<reference evidence="2" key="1">
    <citation type="submission" date="2022-07" db="EMBL/GenBank/DDBJ databases">
        <title>Genome Sequence of Leucocoprinus birnbaumii.</title>
        <authorList>
            <person name="Buettner E."/>
        </authorList>
    </citation>
    <scope>NUCLEOTIDE SEQUENCE</scope>
    <source>
        <strain evidence="2">VT141</strain>
    </source>
</reference>
<keyword evidence="3" id="KW-1185">Reference proteome</keyword>
<evidence type="ECO:0000256" key="1">
    <source>
        <dbReference type="SAM" id="MobiDB-lite"/>
    </source>
</evidence>
<feature type="region of interest" description="Disordered" evidence="1">
    <location>
        <begin position="40"/>
        <end position="82"/>
    </location>
</feature>
<feature type="region of interest" description="Disordered" evidence="1">
    <location>
        <begin position="221"/>
        <end position="278"/>
    </location>
</feature>
<sequence>MLTFLKILRSPRTDVQDAGNTNSASHGEPSLESRVGNLLLTSGKNGPSRGLRLFLPGPPRRQSLPQASSTGGMKSASGEGLRSSSLSSFQMILEEGIVPDSSSNCLTRTSEALLIHPSPCSAQMATGLEEEDTENNTEGEPQDSRLSSPSVMRSDLPAVGLSPNKIQRYTAETNGTLLETEAGGDVDTSPKSLASSWDVVPRPYANAIEVIEGQTVDQQVHSSCPSRYTGKLAPSDGSAPDSQIYEDEADTSSTSSSSPSSSAGIPPMFPPSSSSSGRPSIVFTTVPTHCCDDDSCGWKFRDPPRLLDTSLGVPSSYMPRVLSKTYDQLTGLMRRVNQEVCTFKNRWDPVNQILGLDPRHVYFNTEPERPARDSKELVVLFGSSKSKYYYNLTGSLVQQYYD</sequence>
<comment type="caution">
    <text evidence="2">The sequence shown here is derived from an EMBL/GenBank/DDBJ whole genome shotgun (WGS) entry which is preliminary data.</text>
</comment>